<name>A0A857JM75_9ALTE</name>
<evidence type="ECO:0000313" key="2">
    <source>
        <dbReference type="Proteomes" id="UP000464524"/>
    </source>
</evidence>
<keyword evidence="2" id="KW-1185">Reference proteome</keyword>
<dbReference type="EMBL" id="CP047656">
    <property type="protein sequence ID" value="QHJ12408.1"/>
    <property type="molecule type" value="Genomic_DNA"/>
</dbReference>
<dbReference type="Proteomes" id="UP000464524">
    <property type="component" value="Chromosome"/>
</dbReference>
<reference evidence="1 2" key="1">
    <citation type="submission" date="2019-12" db="EMBL/GenBank/DDBJ databases">
        <title>Genome sequencing and assembly of endphytes of Porphyra tenera.</title>
        <authorList>
            <person name="Park J.M."/>
            <person name="Shin R."/>
            <person name="Jo S.H."/>
        </authorList>
    </citation>
    <scope>NUCLEOTIDE SEQUENCE [LARGE SCALE GENOMIC DNA]</scope>
    <source>
        <strain evidence="1 2">GPM4</strain>
    </source>
</reference>
<accession>A0A857JM75</accession>
<dbReference type="AlphaFoldDB" id="A0A857JM75"/>
<protein>
    <submittedName>
        <fullName evidence="1">Uncharacterized protein</fullName>
    </submittedName>
</protein>
<proteinExistence type="predicted"/>
<evidence type="ECO:0000313" key="1">
    <source>
        <dbReference type="EMBL" id="QHJ12408.1"/>
    </source>
</evidence>
<sequence length="36" mass="4142">MLLGHYVEQHITNSTLNDFGATYDFDPPHTIHIHCC</sequence>
<dbReference type="KEGG" id="pmes:FX988_02665"/>
<gene>
    <name evidence="1" type="ORF">FX988_02665</name>
</gene>
<organism evidence="1 2">
    <name type="scientific">Paraglaciecola mesophila</name>
    <dbReference type="NCBI Taxonomy" id="197222"/>
    <lineage>
        <taxon>Bacteria</taxon>
        <taxon>Pseudomonadati</taxon>
        <taxon>Pseudomonadota</taxon>
        <taxon>Gammaproteobacteria</taxon>
        <taxon>Alteromonadales</taxon>
        <taxon>Alteromonadaceae</taxon>
        <taxon>Paraglaciecola</taxon>
    </lineage>
</organism>